<dbReference type="RefSeq" id="WP_046349179.1">
    <property type="nucleotide sequence ID" value="NZ_BBWU01000048.1"/>
</dbReference>
<evidence type="ECO:0000256" key="2">
    <source>
        <dbReference type="ARBA" id="ARBA00022670"/>
    </source>
</evidence>
<dbReference type="Gene3D" id="3.40.50.1820">
    <property type="entry name" value="alpha/beta hydrolase"/>
    <property type="match status" value="1"/>
</dbReference>
<feature type="signal peptide" evidence="6">
    <location>
        <begin position="1"/>
        <end position="18"/>
    </location>
</feature>
<dbReference type="GO" id="GO:0006508">
    <property type="term" value="P:proteolysis"/>
    <property type="evidence" value="ECO:0007669"/>
    <property type="project" value="UniProtKB-KW"/>
</dbReference>
<gene>
    <name evidence="7" type="ORF">SCH01S_48_00460</name>
</gene>
<dbReference type="InterPro" id="IPR029058">
    <property type="entry name" value="AB_hydrolase_fold"/>
</dbReference>
<evidence type="ECO:0000313" key="7">
    <source>
        <dbReference type="EMBL" id="GAO40388.1"/>
    </source>
</evidence>
<comment type="caution">
    <text evidence="7">The sequence shown here is derived from an EMBL/GenBank/DDBJ whole genome shotgun (WGS) entry which is preliminary data.</text>
</comment>
<evidence type="ECO:0000256" key="4">
    <source>
        <dbReference type="ARBA" id="ARBA00022801"/>
    </source>
</evidence>
<feature type="chain" id="PRO_5002429389" evidence="6">
    <location>
        <begin position="19"/>
        <end position="499"/>
    </location>
</feature>
<evidence type="ECO:0000256" key="3">
    <source>
        <dbReference type="ARBA" id="ARBA00022729"/>
    </source>
</evidence>
<dbReference type="PANTHER" id="PTHR11802">
    <property type="entry name" value="SERINE PROTEASE FAMILY S10 SERINE CARBOXYPEPTIDASE"/>
    <property type="match status" value="1"/>
</dbReference>
<evidence type="ECO:0000256" key="5">
    <source>
        <dbReference type="ARBA" id="ARBA00023180"/>
    </source>
</evidence>
<dbReference type="STRING" id="1219043.SCH01S_48_00460"/>
<keyword evidence="8" id="KW-1185">Reference proteome</keyword>
<protein>
    <submittedName>
        <fullName evidence="7">Peptidase S10 family protein</fullName>
    </submittedName>
</protein>
<accession>A0A0E9MSF0</accession>
<sequence length="499" mass="54762">MRPYLLAAVALLAAPAFAQDKKADTRTEAPADIPPPQVVVTHHSGVFGGQKINYTATAGEIYLKAEDGTPRAAINYYSYVKEPRDPSRPVTFLFNGGPGSGSVWLHMGAFGPKRVAIPSDARDDGAPPYPLVDNPDCLLDVTDIVFIDPVGTGFSHALGKTDPKEFWGVTKDAKSINQVIRLWLNDNGRWNSPKFLGGESYGTTRSAAVAHELEGSYNDVALNGIILMSTILDFGAQAEVEGNDMPYIIALPSMAAVAWYHDKVPNKPATVAAFVAEAKAFASGEYATALMKGQALTGPERDAIRAKLARYTGLSEQYVERTDLRVSPGRFWKELLRDRGLVVGRLDSRYTGKDRDNAGEGFDNDPSFYGIDGGYTAAINTYVRGDLGFKSDRSYVTIGSVQPWDWDLGDRGGDGTYYKSVAPYLGQALRENSGLRIFVGQGYYDFATPFFGAEYALSRTGFPQDRIQFHYYDAGHMMYVRDEDRHKLASDIKAFIRSR</sequence>
<reference evidence="7 8" key="1">
    <citation type="submission" date="2015-04" db="EMBL/GenBank/DDBJ databases">
        <title>Whole genome shotgun sequence of Sphingomonas changbaiensis NBRC 104936.</title>
        <authorList>
            <person name="Katano-Makiyama Y."/>
            <person name="Hosoyama A."/>
            <person name="Hashimoto M."/>
            <person name="Noguchi M."/>
            <person name="Tsuchikane K."/>
            <person name="Ohji S."/>
            <person name="Yamazoe A."/>
            <person name="Ichikawa N."/>
            <person name="Kimura A."/>
            <person name="Fujita N."/>
        </authorList>
    </citation>
    <scope>NUCLEOTIDE SEQUENCE [LARGE SCALE GENOMIC DNA]</scope>
    <source>
        <strain evidence="7 8">NBRC 104936</strain>
    </source>
</reference>
<keyword evidence="2" id="KW-0645">Protease</keyword>
<proteinExistence type="predicted"/>
<dbReference type="PANTHER" id="PTHR11802:SF3">
    <property type="entry name" value="RETINOID-INDUCIBLE SERINE CARBOXYPEPTIDASE"/>
    <property type="match status" value="1"/>
</dbReference>
<evidence type="ECO:0000313" key="8">
    <source>
        <dbReference type="Proteomes" id="UP000033202"/>
    </source>
</evidence>
<dbReference type="GO" id="GO:0004185">
    <property type="term" value="F:serine-type carboxypeptidase activity"/>
    <property type="evidence" value="ECO:0007669"/>
    <property type="project" value="InterPro"/>
</dbReference>
<keyword evidence="4" id="KW-0378">Hydrolase</keyword>
<dbReference type="AlphaFoldDB" id="A0A0E9MSF0"/>
<organism evidence="7 8">
    <name type="scientific">Sphingomonas changbaiensis NBRC 104936</name>
    <dbReference type="NCBI Taxonomy" id="1219043"/>
    <lineage>
        <taxon>Bacteria</taxon>
        <taxon>Pseudomonadati</taxon>
        <taxon>Pseudomonadota</taxon>
        <taxon>Alphaproteobacteria</taxon>
        <taxon>Sphingomonadales</taxon>
        <taxon>Sphingomonadaceae</taxon>
        <taxon>Sphingomonas</taxon>
    </lineage>
</organism>
<dbReference type="InterPro" id="IPR001563">
    <property type="entry name" value="Peptidase_S10"/>
</dbReference>
<dbReference type="EMBL" id="BBWU01000048">
    <property type="protein sequence ID" value="GAO40388.1"/>
    <property type="molecule type" value="Genomic_DNA"/>
</dbReference>
<keyword evidence="1" id="KW-0121">Carboxypeptidase</keyword>
<dbReference type="Pfam" id="PF00450">
    <property type="entry name" value="Peptidase_S10"/>
    <property type="match status" value="1"/>
</dbReference>
<keyword evidence="5" id="KW-0325">Glycoprotein</keyword>
<name>A0A0E9MSF0_9SPHN</name>
<keyword evidence="3 6" id="KW-0732">Signal</keyword>
<dbReference type="Proteomes" id="UP000033202">
    <property type="component" value="Unassembled WGS sequence"/>
</dbReference>
<evidence type="ECO:0000256" key="1">
    <source>
        <dbReference type="ARBA" id="ARBA00022645"/>
    </source>
</evidence>
<evidence type="ECO:0000256" key="6">
    <source>
        <dbReference type="SAM" id="SignalP"/>
    </source>
</evidence>
<dbReference type="SUPFAM" id="SSF53474">
    <property type="entry name" value="alpha/beta-Hydrolases"/>
    <property type="match status" value="1"/>
</dbReference>